<dbReference type="SUPFAM" id="SSF51206">
    <property type="entry name" value="cAMP-binding domain-like"/>
    <property type="match status" value="1"/>
</dbReference>
<dbReference type="Proteomes" id="UP001501627">
    <property type="component" value="Unassembled WGS sequence"/>
</dbReference>
<evidence type="ECO:0000259" key="1">
    <source>
        <dbReference type="PROSITE" id="PS50042"/>
    </source>
</evidence>
<dbReference type="InterPro" id="IPR050397">
    <property type="entry name" value="Env_Response_Regulators"/>
</dbReference>
<dbReference type="PROSITE" id="PS50042">
    <property type="entry name" value="CNMP_BINDING_3"/>
    <property type="match status" value="1"/>
</dbReference>
<sequence>MKGILGLLRPAARSAAPSAQDTTFFTTAFAGQGVDAARLVPWEARAVEVGASKLSRRQGGRRLAQLWAQDATMAVLGSEAIERLARFCLFAHVPAGREVIRQDEYGNFMAVVLDGTLAIERQHAGGEQQRLALTQPGDILGEMSLIDSGIRFSACTTLSDCEIAVLSAEAMDDMMDRDPMLAASVVTLLARKLSQRLRVIGARLSEQRQ</sequence>
<dbReference type="RefSeq" id="WP_103046304.1">
    <property type="nucleotide sequence ID" value="NZ_BAABBP010000016.1"/>
</dbReference>
<evidence type="ECO:0000313" key="2">
    <source>
        <dbReference type="EMBL" id="GAA3996497.1"/>
    </source>
</evidence>
<keyword evidence="3" id="KW-1185">Reference proteome</keyword>
<reference evidence="3" key="1">
    <citation type="journal article" date="2019" name="Int. J. Syst. Evol. Microbiol.">
        <title>The Global Catalogue of Microorganisms (GCM) 10K type strain sequencing project: providing services to taxonomists for standard genome sequencing and annotation.</title>
        <authorList>
            <consortium name="The Broad Institute Genomics Platform"/>
            <consortium name="The Broad Institute Genome Sequencing Center for Infectious Disease"/>
            <person name="Wu L."/>
            <person name="Ma J."/>
        </authorList>
    </citation>
    <scope>NUCLEOTIDE SEQUENCE [LARGE SCALE GENOMIC DNA]</scope>
    <source>
        <strain evidence="3">JCM 17561</strain>
    </source>
</reference>
<dbReference type="Gene3D" id="2.60.120.10">
    <property type="entry name" value="Jelly Rolls"/>
    <property type="match status" value="1"/>
</dbReference>
<dbReference type="InterPro" id="IPR018490">
    <property type="entry name" value="cNMP-bd_dom_sf"/>
</dbReference>
<name>A0ABP7REW7_9BURK</name>
<dbReference type="PANTHER" id="PTHR24567:SF74">
    <property type="entry name" value="HTH-TYPE TRANSCRIPTIONAL REGULATOR ARCR"/>
    <property type="match status" value="1"/>
</dbReference>
<feature type="domain" description="Cyclic nucleotide-binding" evidence="1">
    <location>
        <begin position="72"/>
        <end position="175"/>
    </location>
</feature>
<dbReference type="Pfam" id="PF00027">
    <property type="entry name" value="cNMP_binding"/>
    <property type="match status" value="1"/>
</dbReference>
<evidence type="ECO:0000313" key="3">
    <source>
        <dbReference type="Proteomes" id="UP001501627"/>
    </source>
</evidence>
<gene>
    <name evidence="2" type="ORF">GCM10022279_20170</name>
</gene>
<dbReference type="InterPro" id="IPR000595">
    <property type="entry name" value="cNMP-bd_dom"/>
</dbReference>
<organism evidence="2 3">
    <name type="scientific">Comamonas faecalis</name>
    <dbReference type="NCBI Taxonomy" id="1387849"/>
    <lineage>
        <taxon>Bacteria</taxon>
        <taxon>Pseudomonadati</taxon>
        <taxon>Pseudomonadota</taxon>
        <taxon>Betaproteobacteria</taxon>
        <taxon>Burkholderiales</taxon>
        <taxon>Comamonadaceae</taxon>
        <taxon>Comamonas</taxon>
    </lineage>
</organism>
<comment type="caution">
    <text evidence="2">The sequence shown here is derived from an EMBL/GenBank/DDBJ whole genome shotgun (WGS) entry which is preliminary data.</text>
</comment>
<dbReference type="CDD" id="cd00038">
    <property type="entry name" value="CAP_ED"/>
    <property type="match status" value="1"/>
</dbReference>
<dbReference type="PANTHER" id="PTHR24567">
    <property type="entry name" value="CRP FAMILY TRANSCRIPTIONAL REGULATORY PROTEIN"/>
    <property type="match status" value="1"/>
</dbReference>
<dbReference type="InterPro" id="IPR014710">
    <property type="entry name" value="RmlC-like_jellyroll"/>
</dbReference>
<proteinExistence type="predicted"/>
<dbReference type="SMART" id="SM00100">
    <property type="entry name" value="cNMP"/>
    <property type="match status" value="1"/>
</dbReference>
<dbReference type="EMBL" id="BAABBP010000016">
    <property type="protein sequence ID" value="GAA3996497.1"/>
    <property type="molecule type" value="Genomic_DNA"/>
</dbReference>
<protein>
    <recommendedName>
        <fullName evidence="1">Cyclic nucleotide-binding domain-containing protein</fullName>
    </recommendedName>
</protein>
<accession>A0ABP7REW7</accession>